<organism evidence="1 2">
    <name type="scientific">Opisthorchis felineus</name>
    <dbReference type="NCBI Taxonomy" id="147828"/>
    <lineage>
        <taxon>Eukaryota</taxon>
        <taxon>Metazoa</taxon>
        <taxon>Spiralia</taxon>
        <taxon>Lophotrochozoa</taxon>
        <taxon>Platyhelminthes</taxon>
        <taxon>Trematoda</taxon>
        <taxon>Digenea</taxon>
        <taxon>Opisthorchiida</taxon>
        <taxon>Opisthorchiata</taxon>
        <taxon>Opisthorchiidae</taxon>
        <taxon>Opisthorchis</taxon>
    </lineage>
</organism>
<gene>
    <name evidence="1" type="ORF">CRM22_010802</name>
</gene>
<dbReference type="AlphaFoldDB" id="A0A4S2KR08"/>
<protein>
    <submittedName>
        <fullName evidence="1">Uncharacterized protein</fullName>
    </submittedName>
</protein>
<reference evidence="1 2" key="1">
    <citation type="journal article" date="2019" name="BMC Genomics">
        <title>New insights from Opisthorchis felineus genome: update on genomics of the epidemiologically important liver flukes.</title>
        <authorList>
            <person name="Ershov N.I."/>
            <person name="Mordvinov V.A."/>
            <person name="Prokhortchouk E.B."/>
            <person name="Pakharukova M.Y."/>
            <person name="Gunbin K.V."/>
            <person name="Ustyantsev K."/>
            <person name="Genaev M.A."/>
            <person name="Blinov A.G."/>
            <person name="Mazur A."/>
            <person name="Boulygina E."/>
            <person name="Tsygankova S."/>
            <person name="Khrameeva E."/>
            <person name="Chekanov N."/>
            <person name="Fan G."/>
            <person name="Xiao A."/>
            <person name="Zhang H."/>
            <person name="Xu X."/>
            <person name="Yang H."/>
            <person name="Solovyev V."/>
            <person name="Lee S.M."/>
            <person name="Liu X."/>
            <person name="Afonnikov D.A."/>
            <person name="Skryabin K.G."/>
        </authorList>
    </citation>
    <scope>NUCLEOTIDE SEQUENCE [LARGE SCALE GENOMIC DNA]</scope>
    <source>
        <strain evidence="1">AK-0245</strain>
        <tissue evidence="1">Whole organism</tissue>
    </source>
</reference>
<sequence length="100" mass="11854">MMMVLLMMMVMMMMMLVMMMMMMMIVMMMMMMRRMMVVAIQYTIASPPCLYRCLTVNYITSTCRSCTLRYIKSYPGNRSTCQAARLQKRSRTERSAFISI</sequence>
<proteinExistence type="predicted"/>
<dbReference type="Proteomes" id="UP000308267">
    <property type="component" value="Unassembled WGS sequence"/>
</dbReference>
<name>A0A4S2KR08_OPIFE</name>
<dbReference type="EMBL" id="SJOL01010838">
    <property type="protein sequence ID" value="TGZ50407.1"/>
    <property type="molecule type" value="Genomic_DNA"/>
</dbReference>
<accession>A0A4S2KR08</accession>
<evidence type="ECO:0000313" key="1">
    <source>
        <dbReference type="EMBL" id="TGZ50407.1"/>
    </source>
</evidence>
<keyword evidence="2" id="KW-1185">Reference proteome</keyword>
<evidence type="ECO:0000313" key="2">
    <source>
        <dbReference type="Proteomes" id="UP000308267"/>
    </source>
</evidence>
<comment type="caution">
    <text evidence="1">The sequence shown here is derived from an EMBL/GenBank/DDBJ whole genome shotgun (WGS) entry which is preliminary data.</text>
</comment>